<evidence type="ECO:0000313" key="2">
    <source>
        <dbReference type="EMBL" id="KNF08258.1"/>
    </source>
</evidence>
<comment type="caution">
    <text evidence="2">The sequence shown here is derived from an EMBL/GenBank/DDBJ whole genome shotgun (WGS) entry which is preliminary data.</text>
</comment>
<dbReference type="Pfam" id="PF23728">
    <property type="entry name" value="Tubby_C_like"/>
    <property type="match status" value="1"/>
</dbReference>
<keyword evidence="3" id="KW-1185">Reference proteome</keyword>
<protein>
    <recommendedName>
        <fullName evidence="1">Tubby C-terminal domain-containing protein</fullName>
    </recommendedName>
</protein>
<dbReference type="InterPro" id="IPR056944">
    <property type="entry name" value="Tubby_C-like"/>
</dbReference>
<accession>A0A0L0W9M8</accession>
<dbReference type="STRING" id="1503.CLPU_8c00230"/>
<evidence type="ECO:0000259" key="1">
    <source>
        <dbReference type="Pfam" id="PF23728"/>
    </source>
</evidence>
<dbReference type="AlphaFoldDB" id="A0A0L0W9M8"/>
<proteinExistence type="predicted"/>
<sequence>MTSAVGTSVEKYTIKFPVLFLTNFQKKVPIYDEDKKVVGYVERFYHKLKHKILSYYFFMDKLYINVQALDKELNKIMDLVLDNTTDVKENNRWNLTIYDDKEEHKYVFRDKSQRIDPNRYFEYENKKTPIKIVNDSAAVQPYFYGRYNHLLAKCIHDGFSRYVEIEVYEPDYISVYEVATVWFLLGSCLRA</sequence>
<dbReference type="EMBL" id="LGSS01000008">
    <property type="protein sequence ID" value="KNF08258.1"/>
    <property type="molecule type" value="Genomic_DNA"/>
</dbReference>
<organism evidence="2 3">
    <name type="scientific">Gottschalkia purinilytica</name>
    <name type="common">Clostridium purinilyticum</name>
    <dbReference type="NCBI Taxonomy" id="1503"/>
    <lineage>
        <taxon>Bacteria</taxon>
        <taxon>Bacillati</taxon>
        <taxon>Bacillota</taxon>
        <taxon>Tissierellia</taxon>
        <taxon>Tissierellales</taxon>
        <taxon>Gottschalkiaceae</taxon>
        <taxon>Gottschalkia</taxon>
    </lineage>
</organism>
<gene>
    <name evidence="2" type="ORF">CLPU_8c00230</name>
</gene>
<evidence type="ECO:0000313" key="3">
    <source>
        <dbReference type="Proteomes" id="UP000037267"/>
    </source>
</evidence>
<dbReference type="Proteomes" id="UP000037267">
    <property type="component" value="Unassembled WGS sequence"/>
</dbReference>
<reference evidence="3" key="1">
    <citation type="submission" date="2015-07" db="EMBL/GenBank/DDBJ databases">
        <title>Draft genome sequence of the purine-degrading Gottschalkia purinilyticum DSM 1384 (formerly Clostridium purinilyticum).</title>
        <authorList>
            <person name="Poehlein A."/>
            <person name="Schiel-Bengelsdorf B."/>
            <person name="Bengelsdorf F.R."/>
            <person name="Daniel R."/>
            <person name="Duerre P."/>
        </authorList>
    </citation>
    <scope>NUCLEOTIDE SEQUENCE [LARGE SCALE GENOMIC DNA]</scope>
    <source>
        <strain evidence="3">DSM 1384</strain>
    </source>
</reference>
<dbReference type="RefSeq" id="WP_050355360.1">
    <property type="nucleotide sequence ID" value="NZ_LGSS01000008.1"/>
</dbReference>
<name>A0A0L0W9M8_GOTPU</name>
<feature type="domain" description="Tubby C-terminal" evidence="1">
    <location>
        <begin position="12"/>
        <end position="184"/>
    </location>
</feature>